<sequence>MGAALGALGGLASCASCASCLSSLAPVAACCCGSSACFCCCARCPSCRNSTASRIVYTIFLFLGTLVSAIMLAPGIRDKLDKIPHFCNNKYLHTNEDVCNSMVGYLAVYRVCFGMAAFFFLMAVIMFKVSSSRDPRAKFQNGFWFVKLALLIGLMVAAFFIPRGDFGQYWMYFGMIGGYLFIILQLILLIDFAYSWSESWVERYETTGNKRWYWGLVIVTSGMYIISVGAIVCYFYFYTTTDGCKNNKFFISFNLCLCLVVSVIAVIPKVQEAQPSSGLLQAGLITLYTMYLTWSAMSNEPDELCNPSGHLFTEEGEHPIPTMSGHTVIAALLMFVMVVYSCVRTSSSSQIGSIGLRSSSHMEETLLPDCNQDAETGESEEDKPKHQKVYDDEAITVTYNYSFFHFTFFLASLYIMMTLTNWYSPQGTDFNKLTSSWATVWVKMSSSWVCLGLYAWTLLAPVMFPDRDFGH</sequence>
<evidence type="ECO:0000256" key="4">
    <source>
        <dbReference type="ARBA" id="ARBA00022989"/>
    </source>
</evidence>
<dbReference type="Pfam" id="PF03348">
    <property type="entry name" value="Serinc"/>
    <property type="match status" value="1"/>
</dbReference>
<evidence type="ECO:0000313" key="9">
    <source>
        <dbReference type="RefSeq" id="XP_031567780.1"/>
    </source>
</evidence>
<evidence type="ECO:0000256" key="2">
    <source>
        <dbReference type="ARBA" id="ARBA00006665"/>
    </source>
</evidence>
<dbReference type="PANTHER" id="PTHR10383">
    <property type="entry name" value="SERINE INCORPORATOR"/>
    <property type="match status" value="1"/>
</dbReference>
<dbReference type="InParanoid" id="A0A6P8IMI2"/>
<dbReference type="Proteomes" id="UP000515163">
    <property type="component" value="Unplaced"/>
</dbReference>
<feature type="transmembrane region" description="Helical" evidence="6">
    <location>
        <begin position="403"/>
        <end position="424"/>
    </location>
</feature>
<comment type="similarity">
    <text evidence="2">Belongs to the TDE1 family.</text>
</comment>
<keyword evidence="8" id="KW-1185">Reference proteome</keyword>
<dbReference type="AlphaFoldDB" id="A0A6P8IMI2"/>
<feature type="transmembrane region" description="Helical" evidence="6">
    <location>
        <begin position="142"/>
        <end position="163"/>
    </location>
</feature>
<keyword evidence="7" id="KW-0732">Signal</keyword>
<feature type="transmembrane region" description="Helical" evidence="6">
    <location>
        <begin position="55"/>
        <end position="76"/>
    </location>
</feature>
<dbReference type="GO" id="GO:0016020">
    <property type="term" value="C:membrane"/>
    <property type="evidence" value="ECO:0007669"/>
    <property type="project" value="UniProtKB-SubCell"/>
</dbReference>
<feature type="transmembrane region" description="Helical" evidence="6">
    <location>
        <begin position="107"/>
        <end position="130"/>
    </location>
</feature>
<evidence type="ECO:0000256" key="5">
    <source>
        <dbReference type="ARBA" id="ARBA00023136"/>
    </source>
</evidence>
<dbReference type="KEGG" id="aten:116302588"/>
<evidence type="ECO:0000256" key="3">
    <source>
        <dbReference type="ARBA" id="ARBA00022692"/>
    </source>
</evidence>
<dbReference type="RefSeq" id="XP_031567780.1">
    <property type="nucleotide sequence ID" value="XM_031711920.1"/>
</dbReference>
<feature type="transmembrane region" description="Helical" evidence="6">
    <location>
        <begin position="24"/>
        <end position="43"/>
    </location>
</feature>
<comment type="subcellular location">
    <subcellularLocation>
        <location evidence="1">Membrane</location>
        <topology evidence="1">Multi-pass membrane protein</topology>
    </subcellularLocation>
</comment>
<feature type="chain" id="PRO_5028175196" evidence="7">
    <location>
        <begin position="30"/>
        <end position="471"/>
    </location>
</feature>
<dbReference type="InterPro" id="IPR005016">
    <property type="entry name" value="TDE1/TMS"/>
</dbReference>
<keyword evidence="5 6" id="KW-0472">Membrane</keyword>
<feature type="transmembrane region" description="Helical" evidence="6">
    <location>
        <begin position="212"/>
        <end position="237"/>
    </location>
</feature>
<name>A0A6P8IMI2_ACTTE</name>
<evidence type="ECO:0000256" key="7">
    <source>
        <dbReference type="SAM" id="SignalP"/>
    </source>
</evidence>
<proteinExistence type="inferred from homology"/>
<feature type="signal peptide" evidence="7">
    <location>
        <begin position="1"/>
        <end position="29"/>
    </location>
</feature>
<dbReference type="GeneID" id="116302588"/>
<evidence type="ECO:0000256" key="1">
    <source>
        <dbReference type="ARBA" id="ARBA00004141"/>
    </source>
</evidence>
<reference evidence="9" key="1">
    <citation type="submission" date="2025-08" db="UniProtKB">
        <authorList>
            <consortium name="RefSeq"/>
        </authorList>
    </citation>
    <scope>IDENTIFICATION</scope>
    <source>
        <tissue evidence="9">Tentacle</tissue>
    </source>
</reference>
<feature type="transmembrane region" description="Helical" evidence="6">
    <location>
        <begin position="323"/>
        <end position="343"/>
    </location>
</feature>
<keyword evidence="4 6" id="KW-1133">Transmembrane helix</keyword>
<dbReference type="PANTHER" id="PTHR10383:SF9">
    <property type="entry name" value="SERINE INCORPORATOR, ISOFORM F"/>
    <property type="match status" value="1"/>
</dbReference>
<dbReference type="OrthoDB" id="5963193at2759"/>
<evidence type="ECO:0000256" key="6">
    <source>
        <dbReference type="SAM" id="Phobius"/>
    </source>
</evidence>
<feature type="transmembrane region" description="Helical" evidence="6">
    <location>
        <begin position="279"/>
        <end position="297"/>
    </location>
</feature>
<dbReference type="FunCoup" id="A0A6P8IMI2">
    <property type="interactions" value="2364"/>
</dbReference>
<feature type="transmembrane region" description="Helical" evidence="6">
    <location>
        <begin position="169"/>
        <end position="192"/>
    </location>
</feature>
<keyword evidence="3 6" id="KW-0812">Transmembrane</keyword>
<accession>A0A6P8IMI2</accession>
<protein>
    <submittedName>
        <fullName evidence="9">Probable serine incorporator</fullName>
    </submittedName>
</protein>
<organism evidence="8 9">
    <name type="scientific">Actinia tenebrosa</name>
    <name type="common">Australian red waratah sea anemone</name>
    <dbReference type="NCBI Taxonomy" id="6105"/>
    <lineage>
        <taxon>Eukaryota</taxon>
        <taxon>Metazoa</taxon>
        <taxon>Cnidaria</taxon>
        <taxon>Anthozoa</taxon>
        <taxon>Hexacorallia</taxon>
        <taxon>Actiniaria</taxon>
        <taxon>Actiniidae</taxon>
        <taxon>Actinia</taxon>
    </lineage>
</organism>
<gene>
    <name evidence="9" type="primary">LOC116302588</name>
</gene>
<evidence type="ECO:0000313" key="8">
    <source>
        <dbReference type="Proteomes" id="UP000515163"/>
    </source>
</evidence>
<feature type="transmembrane region" description="Helical" evidence="6">
    <location>
        <begin position="249"/>
        <end position="267"/>
    </location>
</feature>
<feature type="transmembrane region" description="Helical" evidence="6">
    <location>
        <begin position="444"/>
        <end position="464"/>
    </location>
</feature>